<comment type="caution">
    <text evidence="2">The sequence shown here is derived from an EMBL/GenBank/DDBJ whole genome shotgun (WGS) entry which is preliminary data.</text>
</comment>
<evidence type="ECO:0000313" key="3">
    <source>
        <dbReference type="Proteomes" id="UP000006322"/>
    </source>
</evidence>
<name>K6ZC09_9ALTE</name>
<dbReference type="Proteomes" id="UP000006322">
    <property type="component" value="Unassembled WGS sequence"/>
</dbReference>
<keyword evidence="3" id="KW-1185">Reference proteome</keyword>
<dbReference type="SUPFAM" id="SSF54909">
    <property type="entry name" value="Dimeric alpha+beta barrel"/>
    <property type="match status" value="1"/>
</dbReference>
<organism evidence="2 3">
    <name type="scientific">Paraglaciecola polaris LMG 21857</name>
    <dbReference type="NCBI Taxonomy" id="1129793"/>
    <lineage>
        <taxon>Bacteria</taxon>
        <taxon>Pseudomonadati</taxon>
        <taxon>Pseudomonadota</taxon>
        <taxon>Gammaproteobacteria</taxon>
        <taxon>Alteromonadales</taxon>
        <taxon>Alteromonadaceae</taxon>
        <taxon>Paraglaciecola</taxon>
    </lineage>
</organism>
<protein>
    <recommendedName>
        <fullName evidence="1">ABM domain-containing protein</fullName>
    </recommendedName>
</protein>
<gene>
    <name evidence="2" type="ORF">GPLA_2747</name>
</gene>
<evidence type="ECO:0000259" key="1">
    <source>
        <dbReference type="Pfam" id="PF03992"/>
    </source>
</evidence>
<dbReference type="Gene3D" id="3.30.70.100">
    <property type="match status" value="1"/>
</dbReference>
<dbReference type="Pfam" id="PF03992">
    <property type="entry name" value="ABM"/>
    <property type="match status" value="1"/>
</dbReference>
<sequence length="82" mass="9230">MIKNIVWAVEGQLKPGKKDLFTQVMTDLVHTANNELGTIIYEWTVAANGTDIHIYERYEDEAAAQVHLGAWSQNGPRFTDVV</sequence>
<proteinExistence type="predicted"/>
<dbReference type="InterPro" id="IPR007138">
    <property type="entry name" value="ABM_dom"/>
</dbReference>
<feature type="domain" description="ABM" evidence="1">
    <location>
        <begin position="12"/>
        <end position="69"/>
    </location>
</feature>
<dbReference type="AlphaFoldDB" id="K6ZC09"/>
<evidence type="ECO:0000313" key="2">
    <source>
        <dbReference type="EMBL" id="GAC33641.1"/>
    </source>
</evidence>
<reference evidence="3" key="1">
    <citation type="journal article" date="2014" name="Environ. Microbiol.">
        <title>Comparative genomics of the marine bacterial genus Glaciecola reveals the high degree of genomic diversity and genomic characteristic for cold adaptation.</title>
        <authorList>
            <person name="Qin Q.L."/>
            <person name="Xie B.B."/>
            <person name="Yu Y."/>
            <person name="Shu Y.L."/>
            <person name="Rong J.C."/>
            <person name="Zhang Y.J."/>
            <person name="Zhao D.L."/>
            <person name="Chen X.L."/>
            <person name="Zhang X.Y."/>
            <person name="Chen B."/>
            <person name="Zhou B.C."/>
            <person name="Zhang Y.Z."/>
        </authorList>
    </citation>
    <scope>NUCLEOTIDE SEQUENCE [LARGE SCALE GENOMIC DNA]</scope>
    <source>
        <strain evidence="3">LMG 21857</strain>
    </source>
</reference>
<dbReference type="EMBL" id="BAER01000067">
    <property type="protein sequence ID" value="GAC33641.1"/>
    <property type="molecule type" value="Genomic_DNA"/>
</dbReference>
<accession>K6ZC09</accession>
<dbReference type="RefSeq" id="WP_007105417.1">
    <property type="nucleotide sequence ID" value="NZ_BAER01000067.1"/>
</dbReference>
<dbReference type="InterPro" id="IPR011008">
    <property type="entry name" value="Dimeric_a/b-barrel"/>
</dbReference>